<accession>A0A9W9I6Z7</accession>
<organism evidence="4 5">
    <name type="scientific">Penicillium canariense</name>
    <dbReference type="NCBI Taxonomy" id="189055"/>
    <lineage>
        <taxon>Eukaryota</taxon>
        <taxon>Fungi</taxon>
        <taxon>Dikarya</taxon>
        <taxon>Ascomycota</taxon>
        <taxon>Pezizomycotina</taxon>
        <taxon>Eurotiomycetes</taxon>
        <taxon>Eurotiomycetidae</taxon>
        <taxon>Eurotiales</taxon>
        <taxon>Aspergillaceae</taxon>
        <taxon>Penicillium</taxon>
    </lineage>
</organism>
<dbReference type="GO" id="GO:0016192">
    <property type="term" value="P:vesicle-mediated transport"/>
    <property type="evidence" value="ECO:0007669"/>
    <property type="project" value="TreeGrafter"/>
</dbReference>
<dbReference type="OrthoDB" id="1923006at2759"/>
<name>A0A9W9I6Z7_9EURO</name>
<dbReference type="EMBL" id="JAPQKN010000003">
    <property type="protein sequence ID" value="KAJ5166127.1"/>
    <property type="molecule type" value="Genomic_DNA"/>
</dbReference>
<dbReference type="PIRSF" id="PIRSF037514">
    <property type="entry name" value="Rab_ger_ger_transf_A_fun"/>
    <property type="match status" value="1"/>
</dbReference>
<evidence type="ECO:0000256" key="3">
    <source>
        <dbReference type="SAM" id="MobiDB-lite"/>
    </source>
</evidence>
<dbReference type="PANTHER" id="PTHR11787">
    <property type="entry name" value="RAB GDP-DISSOCIATION INHIBITOR"/>
    <property type="match status" value="1"/>
</dbReference>
<dbReference type="InterPro" id="IPR036188">
    <property type="entry name" value="FAD/NAD-bd_sf"/>
</dbReference>
<feature type="region of interest" description="Disordered" evidence="3">
    <location>
        <begin position="84"/>
        <end position="113"/>
    </location>
</feature>
<sequence length="539" mass="58851">MNDMESLSENSWDIIIAGTGLAQSLLAFALSRSGKRVLHLDQNSYYGGSEAAFSLEEASEWVNSVNHHPSRTPFDEAKIFTYQHPQDSPRSSPSQTGSESSERPQSTPDLRPKLASSRAYTLSLSPYFLYTRSELISILISSKVYRQLEFMAVGSWWLHFPEHPNAESNDTGAARLFHRVPGNREDVFADTHISMKSKRTLMRFLRHLNKAQDEEASEMETNEDLSMPFGDYLSSKFSVPQDLHNPLLSLSLSQLPQQDTTASYAVPRIKRHLASIGALGPGFGSIVSKYGGGSEILQVGCRASAVGGGVYALDTGIQSITDAEASAESEHPVEVQLSNGETVRTKFVIGSAWDLPSQKQPSCAKVARSITIASSDFTSLLPVTAEGGPVPASAVLMFPGDTLSSPQSPPVYLQVHSSDTGDCPRQQSIIYGSIALSGPEGHTLLECAVDRLLRAEGPQAIALWSMRYNQLGRLSNDGTPPSIQTYSPHVFSFPPASLDLAFEDETVDVIKQAWMKIVGDEVDHDEFMNFEDREGASDD</sequence>
<dbReference type="SUPFAM" id="SSF51905">
    <property type="entry name" value="FAD/NAD(P)-binding domain"/>
    <property type="match status" value="1"/>
</dbReference>
<dbReference type="SUPFAM" id="SSF54373">
    <property type="entry name" value="FAD-linked reductases, C-terminal domain"/>
    <property type="match status" value="1"/>
</dbReference>
<dbReference type="RefSeq" id="XP_056542588.1">
    <property type="nucleotide sequence ID" value="XM_056687033.1"/>
</dbReference>
<dbReference type="Pfam" id="PF00996">
    <property type="entry name" value="GDI"/>
    <property type="match status" value="2"/>
</dbReference>
<protein>
    <recommendedName>
        <fullName evidence="2">Rab proteins geranylgeranyltransferase</fullName>
    </recommendedName>
</protein>
<dbReference type="PANTHER" id="PTHR11787:SF4">
    <property type="entry name" value="CHM, RAB ESCORT PROTEIN 1"/>
    <property type="match status" value="1"/>
</dbReference>
<comment type="similarity">
    <text evidence="1 2">Belongs to the Rab GDI family.</text>
</comment>
<evidence type="ECO:0000313" key="5">
    <source>
        <dbReference type="Proteomes" id="UP001149163"/>
    </source>
</evidence>
<dbReference type="GO" id="GO:0005092">
    <property type="term" value="F:GDP-dissociation inhibitor activity"/>
    <property type="evidence" value="ECO:0007669"/>
    <property type="project" value="UniProtKB-UniRule"/>
</dbReference>
<reference evidence="4" key="1">
    <citation type="submission" date="2022-11" db="EMBL/GenBank/DDBJ databases">
        <authorList>
            <person name="Petersen C."/>
        </authorList>
    </citation>
    <scope>NUCLEOTIDE SEQUENCE</scope>
    <source>
        <strain evidence="4">IBT 26290</strain>
    </source>
</reference>
<dbReference type="Gene3D" id="3.50.50.60">
    <property type="entry name" value="FAD/NAD(P)-binding domain"/>
    <property type="match status" value="1"/>
</dbReference>
<dbReference type="GO" id="GO:0005968">
    <property type="term" value="C:Rab-protein geranylgeranyltransferase complex"/>
    <property type="evidence" value="ECO:0007669"/>
    <property type="project" value="TreeGrafter"/>
</dbReference>
<evidence type="ECO:0000313" key="4">
    <source>
        <dbReference type="EMBL" id="KAJ5166127.1"/>
    </source>
</evidence>
<evidence type="ECO:0000256" key="1">
    <source>
        <dbReference type="ARBA" id="ARBA00005593"/>
    </source>
</evidence>
<dbReference type="Gene3D" id="3.30.519.10">
    <property type="entry name" value="Guanine Nucleotide Dissociation Inhibitor, domain 2"/>
    <property type="match status" value="1"/>
</dbReference>
<dbReference type="Proteomes" id="UP001149163">
    <property type="component" value="Unassembled WGS sequence"/>
</dbReference>
<dbReference type="GO" id="GO:0005829">
    <property type="term" value="C:cytosol"/>
    <property type="evidence" value="ECO:0007669"/>
    <property type="project" value="TreeGrafter"/>
</dbReference>
<evidence type="ECO:0000256" key="2">
    <source>
        <dbReference type="PIRNR" id="PIRNR037514"/>
    </source>
</evidence>
<reference evidence="4" key="2">
    <citation type="journal article" date="2023" name="IMA Fungus">
        <title>Comparative genomic study of the Penicillium genus elucidates a diverse pangenome and 15 lateral gene transfer events.</title>
        <authorList>
            <person name="Petersen C."/>
            <person name="Sorensen T."/>
            <person name="Nielsen M.R."/>
            <person name="Sondergaard T.E."/>
            <person name="Sorensen J.L."/>
            <person name="Fitzpatrick D.A."/>
            <person name="Frisvad J.C."/>
            <person name="Nielsen K.L."/>
        </authorList>
    </citation>
    <scope>NUCLEOTIDE SEQUENCE</scope>
    <source>
        <strain evidence="4">IBT 26290</strain>
    </source>
</reference>
<dbReference type="GO" id="GO:0007264">
    <property type="term" value="P:small GTPase-mediated signal transduction"/>
    <property type="evidence" value="ECO:0007669"/>
    <property type="project" value="UniProtKB-UniRule"/>
</dbReference>
<comment type="caution">
    <text evidence="4">The sequence shown here is derived from an EMBL/GenBank/DDBJ whole genome shotgun (WGS) entry which is preliminary data.</text>
</comment>
<dbReference type="Gene3D" id="1.10.405.10">
    <property type="entry name" value="Guanine Nucleotide Dissociation Inhibitor, domain 1"/>
    <property type="match status" value="1"/>
</dbReference>
<dbReference type="InterPro" id="IPR017230">
    <property type="entry name" value="Mrs6"/>
</dbReference>
<dbReference type="GeneID" id="81426209"/>
<keyword evidence="5" id="KW-1185">Reference proteome</keyword>
<feature type="compositionally biased region" description="Low complexity" evidence="3">
    <location>
        <begin position="88"/>
        <end position="99"/>
    </location>
</feature>
<proteinExistence type="inferred from homology"/>
<dbReference type="AlphaFoldDB" id="A0A9W9I6Z7"/>
<dbReference type="PRINTS" id="PR00891">
    <property type="entry name" value="RABGDIREP"/>
</dbReference>
<dbReference type="GO" id="GO:0005634">
    <property type="term" value="C:nucleus"/>
    <property type="evidence" value="ECO:0007669"/>
    <property type="project" value="TreeGrafter"/>
</dbReference>
<gene>
    <name evidence="4" type="ORF">N7482_004908</name>
</gene>
<dbReference type="InterPro" id="IPR018203">
    <property type="entry name" value="GDP_dissociation_inhibitor"/>
</dbReference>